<dbReference type="PROSITE" id="PS51272">
    <property type="entry name" value="SLH"/>
    <property type="match status" value="3"/>
</dbReference>
<sequence length="3194" mass="345327">MIYEKGKPKMKRKVRQFLSGFLALLMVVSLLPQMALVSEASTSDAEYSVQVDVNGEPQKITSGFTVTDGSSSHKFQVTMPDTVTDVDGNTAYWTGWGGAASVTAIVEAGDYAGMAVATVNDDTGKTLEFTLGYGWETNFNTDTRITIVGGNYRTSYSVVIGGDTQAADYGAEIVLPETTTKTEQDKVFLGWSDGTDTYAPGETVVVKGNMTFSEVFGYDGSYVVVFQDGTGSVLASGIAEADPATGQADASDLKPTEPQRDGYTFAGWSVTDDVLQAISGNLVVTAQWEASEYNVQLKDSANIDTANSTVPAQAKTGDNVQVTLAAADGYEVTGAAAVTEDGVYVPTSLTETSGNSCVFSFTMPGKNVIITANVREKGNEVKFMTDDNGVWDTQSVQTGGSPSVPENPVKEGCTFEGWSTEKGNADKIVDVEKTEVTSATTYYAIFSPNAYMVTEGAYVTVDKTSAQAGDTVTVTVLGLPDGQTFAGIRVVCADGSVLQPETGSQDGEYTFTMPAQDVTVEVQTEQNQYTVKYMVDGSLYDVQTYEYGAVVTPPAVPEKEGSETGRWVDTETGYEYRNNDTVTKDLIYAAQYTAKTYQVTLETAGDTADGTKVELADVDVSYAYGDNVALNVTVPEGYILRGITAVNADDANQGIPVAVVKEGENYSFTMPAFNVHVTATFEKVPQDHYVIKYVADGSLYDVAYVEKGAVITAPADPAKEGCTFEGWYNGDDKLNSDTTASKDITYEAKFEAEEYEVTTVVNPNVGGVSVDANRGKFGEIKVAKLTIPDGYAVKDVTVVGDTTGTVISCLAKTAEEYQFTMPAENVTVTVNYEEIPAEKAIVKFISDGALYDLQIVTKGTQGTAPAAEPVRAGYEFQGWSADGGNTKLAANAAYAVADDAADEIVYEAQWVENTKEFKILTDTPEGVALTCDVDTALVGEQVKFTADTDENYDLAYVTVTTTDGKAVEAVRTGLNEYTFTMPDADVKISAKALKKIPVYTIDFKLADGTMVDQKTVAEGEVIPLPSPEPTTDGYTFAGWFDAAVGGNAMAADAVATGDATYYAQFTANDLTVTYTDSGNIVDVKYGDSYTVEEPVDADKFICWASSDGQMMLPGQAYTITQSIELTPVYQEVDPIYLVNFKGLDGKIYYSYLATVENGYAVTTPAFPELTGYDTDNALWKNGGVSYGTGVVISNIDSDLEFVLDADAKSYSVNVDVTPAECGSEVSTADKAAYNSTVTLTVDTPDGYVLKNISADLADNGIAEGIVLIPTNAEGVYTFTMPAGDVNVHVEYEEIPAEKVLVKFMNNGMLYDYQIVDKGSFSNEVVTPDPVMDGRTFEGWSRNGGKNKVKAGDTYSIPEDADDVVVYEAYWKADEYTVTYALDGGTPDYPAETVEYGEQAVLPAAPEKAGCEFAGWLSSQTNMVYNAGAKYTVTDNVTFTAQWVSSQYVVKFVDAATGVVYGYEAVSHGDSVTAPAPEKTGYTLVNWVDSADDSNTVNAGQTFEVTKSAVYTANWEKQSFQVTSAGSNCTVTPATQTAEYNASVEFTVEADEDYEVDTVYITYTENGTKEIKVLIPDEDGNYSFTMPGADVQIVASAKKTVYQISTSAGENTAISCDVTEAKVGTDVTFTVKATDKNYSVGNVYVEAKDGTMIPVSIVLDDNGDAVYHFTMPEQNVTIKSQAVQGEYTVTYLDSDNTLLKQETVKAGETTEAMAAPEVPEGYVFAGWKLLMSDGDVSYAAGETITVEEDLYLQAVYEGVENTVSAGVADNLYILKADQGKDMSNSVDFLNNRANTLAAKNGETVYFQVSAKYNWKITDITITSAGGNSDLVVVPTLIAKGTVEDAEDTDQIGNDLYTYAFTMPAESVVINVYTEARAYNVKVEENIPQAGDFTINGYTTTNRDVAQGSTVEIAITPVNGYRVASVVGSYTNKAGDLSFVQGSYDYNTNTYSFPMVPFDVTVNITYVAYDYNVNVSDSNASTYDPQVTGKPGTAAELENVDNKGYVALLDEDGKELFEDPDMDGTYYPANAQYQTGDLVSFVVKTYRGWVFDSVKVTYADGTQSCQLTENNGIYYFNMPAAEDVKVTANFVKDTYTITKEVEGEDHGSILMNGLTENQITSAYKDDVNVTVIPDAGYYVKSISYALDDTAANDFSNGVSYTSGLQTDVLDTSHEITFRTPSSDVKVTVEYGKIDYTLQTAVNGAGTVELSAQKANVGERIDVATTPDYGYKLVKLEVMTVSGAKVDFTENNTESESGTGSYYFTMPAEAVTVTATFEKVDYVVTYVNYDSTVIAMEGVTYKETADVAYHVADVVTGPVGQHFVGWTSADVETPVTEPSTDNADFVIVKDTVIRAEFVYDQTDVVFLDTENGTVQSGGNQTSPEFTRNQYYDDRIEFTAVPEEGYEIDAVEVKTMDKDGNLTSVEYTGSVGDDKTGEYSFQIPATYKASVHEVQSYPVYVNVTFKKSAYTLTQDENCGTDGSIAVNGAVSTQTSFRYAYNDEVTITATPNAGYYVESIVAEYFAEDSRFTVAKTDSEAPAMNTAAGEPVTLSFRMPAQDVTYKVTYAKIDYSITKVFDAVQGKVETFDKDGKAISQAQIDDQVDVTVTPNKGYALKELTVTYDDGTQSVIFTGVGENAFTFTMPAKAVTVTAIFTEVTYTAKLTKTGEGNATLNTYFTETMNADYLDTVTIGAVPADGWHLAAIRVTGDAQTGDVAVSPAISAEGGNYTFTMPNCDVKVEVVFEKNDYSITVVSDETQGTVTTTPAESAQVEDVVKVNVKPNQGYALDDLTVTYADGQKSAALTGISDNNYTFTMPAADVTVTATYKTVTYEAVLEKTGEGTVRLNGHNAKTADVNYKDSVTLEITPDDGWYLKSLLVDGGEIEVTPAVQENGGEYTFTMPNYDVEISVVMEKITNTVTVYAVNAYEEGHGTVTMNADSAQVGDRMTITADPDDGYRVKRVSVVDAEGNSVPVSFVSEGVDYLEKWSFTMPASAVDVRVVFEAYAASYYTDCRTDDWYYEAVTYLTDLGLMTGMTDDLFGPQILMTREMFVTVLARMEGIDVTEWEGVDSGFTDASADGWYAPYLAWAKENGVTTGYTDGSGRFGVAEPITREQMFTMMYRYAKSKGVDMTVTYPQFMDRYVDKDQISEYAYDALVWCVSEGIAKGMSDTTINPQEYAPRAHAAQMFKNYIDYTWYR</sequence>
<dbReference type="Pfam" id="PF09479">
    <property type="entry name" value="Flg_new"/>
    <property type="match status" value="10"/>
</dbReference>
<comment type="subcellular location">
    <subcellularLocation>
        <location evidence="1">Cell envelope</location>
    </subcellularLocation>
</comment>
<reference evidence="4 5" key="1">
    <citation type="journal article" date="2021" name="ISME Commun">
        <title>Automated analysis of genomic sequences facilitates high-throughput and comprehensive description of bacteria.</title>
        <authorList>
            <person name="Hitch T.C.A."/>
        </authorList>
    </citation>
    <scope>NUCLEOTIDE SEQUENCE [LARGE SCALE GENOMIC DNA]</scope>
    <source>
        <strain evidence="4 5">Sanger_03</strain>
    </source>
</reference>
<dbReference type="Pfam" id="PF18998">
    <property type="entry name" value="Flg_new_2"/>
    <property type="match status" value="11"/>
</dbReference>
<accession>A0ABT2RKP5</accession>
<keyword evidence="5" id="KW-1185">Reference proteome</keyword>
<feature type="domain" description="SLH" evidence="3">
    <location>
        <begin position="3002"/>
        <end position="3064"/>
    </location>
</feature>
<protein>
    <submittedName>
        <fullName evidence="4">InlB B-repeat-containing protein</fullName>
    </submittedName>
</protein>
<feature type="domain" description="SLH" evidence="3">
    <location>
        <begin position="3065"/>
        <end position="3130"/>
    </location>
</feature>
<dbReference type="RefSeq" id="WP_158368874.1">
    <property type="nucleotide sequence ID" value="NZ_JAOQJU010000003.1"/>
</dbReference>
<keyword evidence="2" id="KW-0677">Repeat</keyword>
<feature type="domain" description="SLH" evidence="3">
    <location>
        <begin position="3135"/>
        <end position="3194"/>
    </location>
</feature>
<dbReference type="InterPro" id="IPR042229">
    <property type="entry name" value="Listeria/Bacterioides_rpt_sf"/>
</dbReference>
<evidence type="ECO:0000313" key="4">
    <source>
        <dbReference type="EMBL" id="MCU6685961.1"/>
    </source>
</evidence>
<dbReference type="EMBL" id="JAOQJU010000003">
    <property type="protein sequence ID" value="MCU6685961.1"/>
    <property type="molecule type" value="Genomic_DNA"/>
</dbReference>
<dbReference type="Gene3D" id="2.60.40.4270">
    <property type="entry name" value="Listeria-Bacteroides repeat domain"/>
    <property type="match status" value="7"/>
</dbReference>
<dbReference type="Proteomes" id="UP001652431">
    <property type="component" value="Unassembled WGS sequence"/>
</dbReference>
<gene>
    <name evidence="4" type="ORF">OCV99_05180</name>
</gene>
<evidence type="ECO:0000256" key="1">
    <source>
        <dbReference type="ARBA" id="ARBA00004196"/>
    </source>
</evidence>
<evidence type="ECO:0000313" key="5">
    <source>
        <dbReference type="Proteomes" id="UP001652431"/>
    </source>
</evidence>
<dbReference type="InterPro" id="IPR044060">
    <property type="entry name" value="Bacterial_rp_domain"/>
</dbReference>
<dbReference type="InterPro" id="IPR001119">
    <property type="entry name" value="SLH_dom"/>
</dbReference>
<comment type="caution">
    <text evidence="4">The sequence shown here is derived from an EMBL/GenBank/DDBJ whole genome shotgun (WGS) entry which is preliminary data.</text>
</comment>
<name>A0ABT2RKP5_9FIRM</name>
<proteinExistence type="predicted"/>
<evidence type="ECO:0000256" key="2">
    <source>
        <dbReference type="ARBA" id="ARBA00022737"/>
    </source>
</evidence>
<dbReference type="InterPro" id="IPR013378">
    <property type="entry name" value="InlB-like_B-rpt"/>
</dbReference>
<evidence type="ECO:0000259" key="3">
    <source>
        <dbReference type="PROSITE" id="PS51272"/>
    </source>
</evidence>
<dbReference type="Pfam" id="PF00395">
    <property type="entry name" value="SLH"/>
    <property type="match status" value="3"/>
</dbReference>
<organism evidence="4 5">
    <name type="scientific">Dorea acetigenes</name>
    <dbReference type="NCBI Taxonomy" id="2981787"/>
    <lineage>
        <taxon>Bacteria</taxon>
        <taxon>Bacillati</taxon>
        <taxon>Bacillota</taxon>
        <taxon>Clostridia</taxon>
        <taxon>Lachnospirales</taxon>
        <taxon>Lachnospiraceae</taxon>
        <taxon>Dorea</taxon>
    </lineage>
</organism>